<dbReference type="RefSeq" id="WP_265425993.1">
    <property type="nucleotide sequence ID" value="NZ_JAPFPW010000021.1"/>
</dbReference>
<comment type="caution">
    <text evidence="5">The sequence shown here is derived from an EMBL/GenBank/DDBJ whole genome shotgun (WGS) entry which is preliminary data.</text>
</comment>
<comment type="similarity">
    <text evidence="1">Belongs to the metallo-dependent hydrolases superfamily. CpsB/CapC family.</text>
</comment>
<dbReference type="Gene3D" id="3.20.20.140">
    <property type="entry name" value="Metal-dependent hydrolases"/>
    <property type="match status" value="1"/>
</dbReference>
<name>A0ABT3NC76_9BACT</name>
<dbReference type="EMBL" id="JAPFPW010000021">
    <property type="protein sequence ID" value="MCW7755075.1"/>
    <property type="molecule type" value="Genomic_DNA"/>
</dbReference>
<evidence type="ECO:0000313" key="5">
    <source>
        <dbReference type="EMBL" id="MCW7755075.1"/>
    </source>
</evidence>
<organism evidence="5 6">
    <name type="scientific">Desulfobotulus pelophilus</name>
    <dbReference type="NCBI Taxonomy" id="2823377"/>
    <lineage>
        <taxon>Bacteria</taxon>
        <taxon>Pseudomonadati</taxon>
        <taxon>Thermodesulfobacteriota</taxon>
        <taxon>Desulfobacteria</taxon>
        <taxon>Desulfobacterales</taxon>
        <taxon>Desulfobacteraceae</taxon>
        <taxon>Desulfobotulus</taxon>
    </lineage>
</organism>
<comment type="catalytic activity">
    <reaction evidence="4">
        <text>O-phospho-L-tyrosyl-[protein] + H2O = L-tyrosyl-[protein] + phosphate</text>
        <dbReference type="Rhea" id="RHEA:10684"/>
        <dbReference type="Rhea" id="RHEA-COMP:10136"/>
        <dbReference type="Rhea" id="RHEA-COMP:20101"/>
        <dbReference type="ChEBI" id="CHEBI:15377"/>
        <dbReference type="ChEBI" id="CHEBI:43474"/>
        <dbReference type="ChEBI" id="CHEBI:46858"/>
        <dbReference type="ChEBI" id="CHEBI:61978"/>
        <dbReference type="EC" id="3.1.3.48"/>
    </reaction>
</comment>
<dbReference type="Proteomes" id="UP001209681">
    <property type="component" value="Unassembled WGS sequence"/>
</dbReference>
<dbReference type="InterPro" id="IPR016667">
    <property type="entry name" value="Caps_polysacc_synth_CpsB/CapC"/>
</dbReference>
<reference evidence="5 6" key="1">
    <citation type="submission" date="2022-11" db="EMBL/GenBank/DDBJ databases">
        <title>Desulfobotulus tamanensis H1 sp. nov. - anaerobic, alkaliphilic, sulphate reducing bacterium isolated from terrestrial mud volcano.</title>
        <authorList>
            <person name="Frolova A."/>
            <person name="Merkel A.Y."/>
            <person name="Slobodkin A.I."/>
        </authorList>
    </citation>
    <scope>NUCLEOTIDE SEQUENCE [LARGE SCALE GENOMIC DNA]</scope>
    <source>
        <strain evidence="5 6">H1</strain>
    </source>
</reference>
<keyword evidence="6" id="KW-1185">Reference proteome</keyword>
<proteinExistence type="inferred from homology"/>
<evidence type="ECO:0000313" key="6">
    <source>
        <dbReference type="Proteomes" id="UP001209681"/>
    </source>
</evidence>
<dbReference type="PANTHER" id="PTHR39181:SF1">
    <property type="entry name" value="TYROSINE-PROTEIN PHOSPHATASE YWQE"/>
    <property type="match status" value="1"/>
</dbReference>
<dbReference type="SUPFAM" id="SSF89550">
    <property type="entry name" value="PHP domain-like"/>
    <property type="match status" value="1"/>
</dbReference>
<dbReference type="Pfam" id="PF19567">
    <property type="entry name" value="CpsB_CapC"/>
    <property type="match status" value="1"/>
</dbReference>
<dbReference type="PANTHER" id="PTHR39181">
    <property type="entry name" value="TYROSINE-PROTEIN PHOSPHATASE YWQE"/>
    <property type="match status" value="1"/>
</dbReference>
<evidence type="ECO:0000256" key="4">
    <source>
        <dbReference type="ARBA" id="ARBA00051722"/>
    </source>
</evidence>
<dbReference type="InterPro" id="IPR016195">
    <property type="entry name" value="Pol/histidinol_Pase-like"/>
</dbReference>
<evidence type="ECO:0000256" key="2">
    <source>
        <dbReference type="ARBA" id="ARBA00013064"/>
    </source>
</evidence>
<accession>A0ABT3NC76</accession>
<dbReference type="EC" id="3.1.3.48" evidence="2"/>
<evidence type="ECO:0000256" key="1">
    <source>
        <dbReference type="ARBA" id="ARBA00005750"/>
    </source>
</evidence>
<evidence type="ECO:0000256" key="3">
    <source>
        <dbReference type="ARBA" id="ARBA00022801"/>
    </source>
</evidence>
<dbReference type="PIRSF" id="PIRSF016557">
    <property type="entry name" value="Caps_synth_CpsB"/>
    <property type="match status" value="1"/>
</dbReference>
<gene>
    <name evidence="5" type="ORF">OOT00_13885</name>
</gene>
<sequence>MIDIHCHILPGLDDGAKDMATAIEMAAIAVRDGIDTVIATPHVNPSLSLEKIHGAVAGLQQVLDGEGIPLKLLSGGEVPFGLLREEKSPLTLGESNAILVEFLPDFIPDDAEDVLMGLIRRGYVIIIAHPERNRVFMRHPDTLNRLLVPGVFLQVTAMGFKGSFGPDVSIFAHTLLKKGMIRFIASDAHDTAFRRPEFSWLLSSASKKKYRQALYAIIHHHPETMFC</sequence>
<keyword evidence="3" id="KW-0378">Hydrolase</keyword>
<protein>
    <recommendedName>
        <fullName evidence="2">protein-tyrosine-phosphatase</fullName>
        <ecNumber evidence="2">3.1.3.48</ecNumber>
    </recommendedName>
</protein>